<name>A0A3S1IPB0_9CYAN</name>
<dbReference type="AlphaFoldDB" id="A0A3S1IPB0"/>
<evidence type="ECO:0000313" key="1">
    <source>
        <dbReference type="EMBL" id="RUT00174.1"/>
    </source>
</evidence>
<sequence length="60" mass="6927">MIRKEFGGKRVYPSEEGLHFELYTEAEAIDAYNDAKSRNVSVELNGLILTWKFPNPKKKP</sequence>
<dbReference type="RefSeq" id="WP_127085706.1">
    <property type="nucleotide sequence ID" value="NZ_RSCL01000025.1"/>
</dbReference>
<accession>A0A3S1IPB0</accession>
<protein>
    <submittedName>
        <fullName evidence="1">Uncharacterized protein</fullName>
    </submittedName>
</protein>
<evidence type="ECO:0000313" key="2">
    <source>
        <dbReference type="Proteomes" id="UP000271624"/>
    </source>
</evidence>
<comment type="caution">
    <text evidence="1">The sequence shown here is derived from an EMBL/GenBank/DDBJ whole genome shotgun (WGS) entry which is preliminary data.</text>
</comment>
<keyword evidence="2" id="KW-1185">Reference proteome</keyword>
<dbReference type="EMBL" id="RSCL01000025">
    <property type="protein sequence ID" value="RUT00174.1"/>
    <property type="molecule type" value="Genomic_DNA"/>
</dbReference>
<reference evidence="1" key="1">
    <citation type="submission" date="2018-12" db="EMBL/GenBank/DDBJ databases">
        <authorList>
            <person name="Will S."/>
            <person name="Neumann-Schaal M."/>
            <person name="Henke P."/>
        </authorList>
    </citation>
    <scope>NUCLEOTIDE SEQUENCE</scope>
    <source>
        <strain evidence="1">PCC 7102</strain>
    </source>
</reference>
<reference evidence="1" key="2">
    <citation type="journal article" date="2019" name="Genome Biol. Evol.">
        <title>Day and night: Metabolic profiles and evolutionary relationships of six axenic non-marine cyanobacteria.</title>
        <authorList>
            <person name="Will S.E."/>
            <person name="Henke P."/>
            <person name="Boedeker C."/>
            <person name="Huang S."/>
            <person name="Brinkmann H."/>
            <person name="Rohde M."/>
            <person name="Jarek M."/>
            <person name="Friedl T."/>
            <person name="Seufert S."/>
            <person name="Schumacher M."/>
            <person name="Overmann J."/>
            <person name="Neumann-Schaal M."/>
            <person name="Petersen J."/>
        </authorList>
    </citation>
    <scope>NUCLEOTIDE SEQUENCE [LARGE SCALE GENOMIC DNA]</scope>
    <source>
        <strain evidence="1">PCC 7102</strain>
    </source>
</reference>
<proteinExistence type="predicted"/>
<organism evidence="1 2">
    <name type="scientific">Dulcicalothrix desertica PCC 7102</name>
    <dbReference type="NCBI Taxonomy" id="232991"/>
    <lineage>
        <taxon>Bacteria</taxon>
        <taxon>Bacillati</taxon>
        <taxon>Cyanobacteriota</taxon>
        <taxon>Cyanophyceae</taxon>
        <taxon>Nostocales</taxon>
        <taxon>Calotrichaceae</taxon>
        <taxon>Dulcicalothrix</taxon>
    </lineage>
</organism>
<dbReference type="Proteomes" id="UP000271624">
    <property type="component" value="Unassembled WGS sequence"/>
</dbReference>
<gene>
    <name evidence="1" type="ORF">DSM106972_076220</name>
</gene>